<dbReference type="AlphaFoldDB" id="A0A9Q1CIB8"/>
<keyword evidence="2 3" id="KW-0812">Transmembrane</keyword>
<keyword evidence="2" id="KW-0472">Membrane</keyword>
<gene>
    <name evidence="3" type="ORF">HOLleu_09071</name>
</gene>
<evidence type="ECO:0000313" key="4">
    <source>
        <dbReference type="Proteomes" id="UP001152320"/>
    </source>
</evidence>
<dbReference type="PANTHER" id="PTHR34929">
    <property type="entry name" value="ZGC:153157"/>
    <property type="match status" value="1"/>
</dbReference>
<keyword evidence="4" id="KW-1185">Reference proteome</keyword>
<feature type="compositionally biased region" description="Polar residues" evidence="1">
    <location>
        <begin position="1"/>
        <end position="26"/>
    </location>
</feature>
<organism evidence="3 4">
    <name type="scientific">Holothuria leucospilota</name>
    <name type="common">Black long sea cucumber</name>
    <name type="synonym">Mertensiothuria leucospilota</name>
    <dbReference type="NCBI Taxonomy" id="206669"/>
    <lineage>
        <taxon>Eukaryota</taxon>
        <taxon>Metazoa</taxon>
        <taxon>Echinodermata</taxon>
        <taxon>Eleutherozoa</taxon>
        <taxon>Echinozoa</taxon>
        <taxon>Holothuroidea</taxon>
        <taxon>Aspidochirotacea</taxon>
        <taxon>Aspidochirotida</taxon>
        <taxon>Holothuriidae</taxon>
        <taxon>Holothuria</taxon>
    </lineage>
</organism>
<evidence type="ECO:0000313" key="3">
    <source>
        <dbReference type="EMBL" id="KAJ8045947.1"/>
    </source>
</evidence>
<comment type="caution">
    <text evidence="3">The sequence shown here is derived from an EMBL/GenBank/DDBJ whole genome shotgun (WGS) entry which is preliminary data.</text>
</comment>
<dbReference type="EMBL" id="JAIZAY010000003">
    <property type="protein sequence ID" value="KAJ8045947.1"/>
    <property type="molecule type" value="Genomic_DNA"/>
</dbReference>
<protein>
    <submittedName>
        <fullName evidence="3">Transmembrane protein INAFM2</fullName>
    </submittedName>
</protein>
<dbReference type="PANTHER" id="PTHR34929:SF1">
    <property type="entry name" value="INAF MOTIF CONTAINING 2"/>
    <property type="match status" value="1"/>
</dbReference>
<feature type="transmembrane region" description="Helical" evidence="2">
    <location>
        <begin position="49"/>
        <end position="72"/>
    </location>
</feature>
<sequence>MATSSRSPVGSHVTYSQVDNPSNSMMNERRNTTSSVTTSSKANKKWMRLATVFAYVISVSLVAVVLAVYYTFFWKYDNTGPTTPPPRCP</sequence>
<name>A0A9Q1CIB8_HOLLE</name>
<feature type="region of interest" description="Disordered" evidence="1">
    <location>
        <begin position="1"/>
        <end position="39"/>
    </location>
</feature>
<accession>A0A9Q1CIB8</accession>
<dbReference type="Proteomes" id="UP001152320">
    <property type="component" value="Chromosome 3"/>
</dbReference>
<evidence type="ECO:0000256" key="2">
    <source>
        <dbReference type="SAM" id="Phobius"/>
    </source>
</evidence>
<keyword evidence="2" id="KW-1133">Transmembrane helix</keyword>
<dbReference type="Pfam" id="PF15018">
    <property type="entry name" value="InaF-motif"/>
    <property type="match status" value="1"/>
</dbReference>
<evidence type="ECO:0000256" key="1">
    <source>
        <dbReference type="SAM" id="MobiDB-lite"/>
    </source>
</evidence>
<dbReference type="InterPro" id="IPR029162">
    <property type="entry name" value="InaF-motif"/>
</dbReference>
<proteinExistence type="predicted"/>
<reference evidence="3" key="1">
    <citation type="submission" date="2021-10" db="EMBL/GenBank/DDBJ databases">
        <title>Tropical sea cucumber genome reveals ecological adaptation and Cuvierian tubules defense mechanism.</title>
        <authorList>
            <person name="Chen T."/>
        </authorList>
    </citation>
    <scope>NUCLEOTIDE SEQUENCE</scope>
    <source>
        <strain evidence="3">Nanhai2018</strain>
        <tissue evidence="3">Muscle</tissue>
    </source>
</reference>